<dbReference type="AlphaFoldDB" id="I4F3B7"/>
<sequence>MSSDLRSGSAEPAVGIPRGEIRALTGLRAVAAVWVVLLHFQRLLNPYLDQVPLLRSVISAGWLGVDLFFALSGFVIGLAYLEQVGRSPRPGAVGRFVLARFARVWPAWAVVTVLMGAWVWVVRKGGWNADVLVPHPDADVTQMLRQLSMTHMWGQDGFFGVSYVLPGWSISAEWLAYLCFPLLAVCLRPLLHLPAPLVLALSCLASTPLVITAFEQGVPDLAQNWMTRIACGFVAGLLAAIAAKRIRRTERTESLALAGSVLTVVLMVCVFMWNSWRRGGDLGLDYSGVVVCLIPLLIVSLSFTERGLASLLGRRTMVYGGRISYCIYLTHFVVLDVVTTIVWQDPAKAWVPTPGFMLAVPAMALAPFLLAPLLHHLVEEPARARIMALVPKRRTAPRSVPSVAAAPEAPVVADSPSSGVRRLPVTVGDPRSGAAPAARVREPRTAWLNAVSTGERVAVPRPRVTHPVPVPPATRGRSGRHESESVSSSA</sequence>
<evidence type="ECO:0000259" key="3">
    <source>
        <dbReference type="Pfam" id="PF01757"/>
    </source>
</evidence>
<feature type="domain" description="Acyltransferase 3" evidence="3">
    <location>
        <begin position="22"/>
        <end position="370"/>
    </location>
</feature>
<feature type="transmembrane region" description="Helical" evidence="2">
    <location>
        <begin position="325"/>
        <end position="343"/>
    </location>
</feature>
<feature type="transmembrane region" description="Helical" evidence="2">
    <location>
        <begin position="286"/>
        <end position="304"/>
    </location>
</feature>
<feature type="transmembrane region" description="Helical" evidence="2">
    <location>
        <begin position="355"/>
        <end position="378"/>
    </location>
</feature>
<feature type="region of interest" description="Disordered" evidence="1">
    <location>
        <begin position="415"/>
        <end position="440"/>
    </location>
</feature>
<evidence type="ECO:0000313" key="5">
    <source>
        <dbReference type="Proteomes" id="UP000006461"/>
    </source>
</evidence>
<feature type="transmembrane region" description="Helical" evidence="2">
    <location>
        <begin position="174"/>
        <end position="191"/>
    </location>
</feature>
<dbReference type="GO" id="GO:0016020">
    <property type="term" value="C:membrane"/>
    <property type="evidence" value="ECO:0007669"/>
    <property type="project" value="TreeGrafter"/>
</dbReference>
<evidence type="ECO:0000256" key="2">
    <source>
        <dbReference type="SAM" id="Phobius"/>
    </source>
</evidence>
<evidence type="ECO:0000256" key="1">
    <source>
        <dbReference type="SAM" id="MobiDB-lite"/>
    </source>
</evidence>
<keyword evidence="2" id="KW-1133">Transmembrane helix</keyword>
<keyword evidence="5" id="KW-1185">Reference proteome</keyword>
<keyword evidence="2" id="KW-0812">Transmembrane</keyword>
<dbReference type="EMBL" id="FO203431">
    <property type="protein sequence ID" value="CCH90130.1"/>
    <property type="molecule type" value="Genomic_DNA"/>
</dbReference>
<protein>
    <submittedName>
        <fullName evidence="4">Acyltransferase 3</fullName>
    </submittedName>
</protein>
<dbReference type="eggNOG" id="COG1835">
    <property type="taxonomic scope" value="Bacteria"/>
</dbReference>
<keyword evidence="4" id="KW-0808">Transferase</keyword>
<dbReference type="OMA" id="AWSLFWE"/>
<feature type="transmembrane region" description="Helical" evidence="2">
    <location>
        <begin position="198"/>
        <end position="219"/>
    </location>
</feature>
<feature type="region of interest" description="Disordered" evidence="1">
    <location>
        <begin position="453"/>
        <end position="490"/>
    </location>
</feature>
<dbReference type="GO" id="GO:0009103">
    <property type="term" value="P:lipopolysaccharide biosynthetic process"/>
    <property type="evidence" value="ECO:0007669"/>
    <property type="project" value="TreeGrafter"/>
</dbReference>
<name>I4F3B7_MODI5</name>
<dbReference type="Proteomes" id="UP000006461">
    <property type="component" value="Chromosome"/>
</dbReference>
<dbReference type="InterPro" id="IPR002656">
    <property type="entry name" value="Acyl_transf_3_dom"/>
</dbReference>
<dbReference type="InterPro" id="IPR050879">
    <property type="entry name" value="Acyltransferase_3"/>
</dbReference>
<gene>
    <name evidence="4" type="ordered locus">MODMU_4749</name>
</gene>
<keyword evidence="2" id="KW-0472">Membrane</keyword>
<feature type="transmembrane region" description="Helical" evidence="2">
    <location>
        <begin position="102"/>
        <end position="121"/>
    </location>
</feature>
<reference evidence="4 5" key="1">
    <citation type="journal article" date="2012" name="J. Bacteriol.">
        <title>Genome Sequence of Radiation-Resistant Modestobacter marinus Strain BC501, a Representative Actinobacterium That Thrives on Calcareous Stone Surfaces.</title>
        <authorList>
            <person name="Normand P."/>
            <person name="Gury J."/>
            <person name="Pujic P."/>
            <person name="Chouaia B."/>
            <person name="Crotti E."/>
            <person name="Brusetti L."/>
            <person name="Daffonchio D."/>
            <person name="Vacherie B."/>
            <person name="Barbe V."/>
            <person name="Medigue C."/>
            <person name="Calteau A."/>
            <person name="Ghodhbane-Gtari F."/>
            <person name="Essoussi I."/>
            <person name="Nouioui I."/>
            <person name="Abbassi-Ghozzi I."/>
            <person name="Gtari M."/>
        </authorList>
    </citation>
    <scope>NUCLEOTIDE SEQUENCE [LARGE SCALE GENOMIC DNA]</scope>
    <source>
        <strain evidence="5">BC 501</strain>
    </source>
</reference>
<dbReference type="Pfam" id="PF01757">
    <property type="entry name" value="Acyl_transf_3"/>
    <property type="match status" value="1"/>
</dbReference>
<dbReference type="GO" id="GO:0016747">
    <property type="term" value="F:acyltransferase activity, transferring groups other than amino-acyl groups"/>
    <property type="evidence" value="ECO:0007669"/>
    <property type="project" value="InterPro"/>
</dbReference>
<dbReference type="PANTHER" id="PTHR23028">
    <property type="entry name" value="ACETYLTRANSFERASE"/>
    <property type="match status" value="1"/>
</dbReference>
<feature type="transmembrane region" description="Helical" evidence="2">
    <location>
        <begin position="21"/>
        <end position="40"/>
    </location>
</feature>
<dbReference type="STRING" id="477641.MODMU_4749"/>
<organism evidence="4 5">
    <name type="scientific">Modestobacter italicus (strain DSM 44449 / CECT 9708 / BC 501)</name>
    <dbReference type="NCBI Taxonomy" id="2732864"/>
    <lineage>
        <taxon>Bacteria</taxon>
        <taxon>Bacillati</taxon>
        <taxon>Actinomycetota</taxon>
        <taxon>Actinomycetes</taxon>
        <taxon>Geodermatophilales</taxon>
        <taxon>Geodermatophilaceae</taxon>
        <taxon>Modestobacter</taxon>
    </lineage>
</organism>
<feature type="transmembrane region" description="Helical" evidence="2">
    <location>
        <begin position="255"/>
        <end position="274"/>
    </location>
</feature>
<evidence type="ECO:0000313" key="4">
    <source>
        <dbReference type="EMBL" id="CCH90130.1"/>
    </source>
</evidence>
<accession>I4F3B7</accession>
<feature type="transmembrane region" description="Helical" evidence="2">
    <location>
        <begin position="225"/>
        <end position="243"/>
    </location>
</feature>
<proteinExistence type="predicted"/>
<feature type="compositionally biased region" description="Low complexity" evidence="1">
    <location>
        <begin position="456"/>
        <end position="467"/>
    </location>
</feature>
<feature type="transmembrane region" description="Helical" evidence="2">
    <location>
        <begin position="60"/>
        <end position="81"/>
    </location>
</feature>
<dbReference type="KEGG" id="mmar:MODMU_4749"/>
<dbReference type="HOGENOM" id="CLU_005679_2_1_11"/>
<keyword evidence="4" id="KW-0012">Acyltransferase</keyword>
<dbReference type="PANTHER" id="PTHR23028:SF53">
    <property type="entry name" value="ACYL_TRANSF_3 DOMAIN-CONTAINING PROTEIN"/>
    <property type="match status" value="1"/>
</dbReference>